<sequence length="73" mass="8858">MTLKVLKSVETRTFLSLHDHIYDDEPVENHLIKAVIFQYLKIRMHHAVACYNESKQRENIRSRFTEFILFKHQ</sequence>
<proteinExistence type="predicted"/>
<name>A0A087U8D2_STEMI</name>
<organism evidence="1 2">
    <name type="scientific">Stegodyphus mimosarum</name>
    <name type="common">African social velvet spider</name>
    <dbReference type="NCBI Taxonomy" id="407821"/>
    <lineage>
        <taxon>Eukaryota</taxon>
        <taxon>Metazoa</taxon>
        <taxon>Ecdysozoa</taxon>
        <taxon>Arthropoda</taxon>
        <taxon>Chelicerata</taxon>
        <taxon>Arachnida</taxon>
        <taxon>Araneae</taxon>
        <taxon>Araneomorphae</taxon>
        <taxon>Entelegynae</taxon>
        <taxon>Eresoidea</taxon>
        <taxon>Eresidae</taxon>
        <taxon>Stegodyphus</taxon>
    </lineage>
</organism>
<evidence type="ECO:0000313" key="2">
    <source>
        <dbReference type="Proteomes" id="UP000054359"/>
    </source>
</evidence>
<feature type="non-terminal residue" evidence="1">
    <location>
        <position position="73"/>
    </location>
</feature>
<gene>
    <name evidence="1" type="ORF">X975_24708</name>
</gene>
<accession>A0A087U8D2</accession>
<dbReference type="Proteomes" id="UP000054359">
    <property type="component" value="Unassembled WGS sequence"/>
</dbReference>
<protein>
    <submittedName>
        <fullName evidence="1">Uncharacterized protein</fullName>
    </submittedName>
</protein>
<dbReference type="OrthoDB" id="6491412at2759"/>
<keyword evidence="2" id="KW-1185">Reference proteome</keyword>
<evidence type="ECO:0000313" key="1">
    <source>
        <dbReference type="EMBL" id="KFM73621.1"/>
    </source>
</evidence>
<reference evidence="1 2" key="1">
    <citation type="submission" date="2013-11" db="EMBL/GenBank/DDBJ databases">
        <title>Genome sequencing of Stegodyphus mimosarum.</title>
        <authorList>
            <person name="Bechsgaard J."/>
        </authorList>
    </citation>
    <scope>NUCLEOTIDE SEQUENCE [LARGE SCALE GENOMIC DNA]</scope>
</reference>
<dbReference type="AlphaFoldDB" id="A0A087U8D2"/>
<dbReference type="EMBL" id="KK118695">
    <property type="protein sequence ID" value="KFM73621.1"/>
    <property type="molecule type" value="Genomic_DNA"/>
</dbReference>